<reference evidence="12" key="1">
    <citation type="journal article" date="2002" name="Science">
        <title>The draft genome of Ciona intestinalis: insights into chordate and vertebrate origins.</title>
        <authorList>
            <person name="Dehal P."/>
            <person name="Satou Y."/>
            <person name="Campbell R.K."/>
            <person name="Chapman J."/>
            <person name="Degnan B."/>
            <person name="De Tomaso A."/>
            <person name="Davidson B."/>
            <person name="Di Gregorio A."/>
            <person name="Gelpke M."/>
            <person name="Goodstein D.M."/>
            <person name="Harafuji N."/>
            <person name="Hastings K.E."/>
            <person name="Ho I."/>
            <person name="Hotta K."/>
            <person name="Huang W."/>
            <person name="Kawashima T."/>
            <person name="Lemaire P."/>
            <person name="Martinez D."/>
            <person name="Meinertzhagen I.A."/>
            <person name="Necula S."/>
            <person name="Nonaka M."/>
            <person name="Putnam N."/>
            <person name="Rash S."/>
            <person name="Saiga H."/>
            <person name="Satake M."/>
            <person name="Terry A."/>
            <person name="Yamada L."/>
            <person name="Wang H.G."/>
            <person name="Awazu S."/>
            <person name="Azumi K."/>
            <person name="Boore J."/>
            <person name="Branno M."/>
            <person name="Chin-Bow S."/>
            <person name="DeSantis R."/>
            <person name="Doyle S."/>
            <person name="Francino P."/>
            <person name="Keys D.N."/>
            <person name="Haga S."/>
            <person name="Hayashi H."/>
            <person name="Hino K."/>
            <person name="Imai K.S."/>
            <person name="Inaba K."/>
            <person name="Kano S."/>
            <person name="Kobayashi K."/>
            <person name="Kobayashi M."/>
            <person name="Lee B.I."/>
            <person name="Makabe K.W."/>
            <person name="Manohar C."/>
            <person name="Matassi G."/>
            <person name="Medina M."/>
            <person name="Mochizuki Y."/>
            <person name="Mount S."/>
            <person name="Morishita T."/>
            <person name="Miura S."/>
            <person name="Nakayama A."/>
            <person name="Nishizaka S."/>
            <person name="Nomoto H."/>
            <person name="Ohta F."/>
            <person name="Oishi K."/>
            <person name="Rigoutsos I."/>
            <person name="Sano M."/>
            <person name="Sasaki A."/>
            <person name="Sasakura Y."/>
            <person name="Shoguchi E."/>
            <person name="Shin-i T."/>
            <person name="Spagnuolo A."/>
            <person name="Stainier D."/>
            <person name="Suzuki M.M."/>
            <person name="Tassy O."/>
            <person name="Takatori N."/>
            <person name="Tokuoka M."/>
            <person name="Yagi K."/>
            <person name="Yoshizaki F."/>
            <person name="Wada S."/>
            <person name="Zhang C."/>
            <person name="Hyatt P.D."/>
            <person name="Larimer F."/>
            <person name="Detter C."/>
            <person name="Doggett N."/>
            <person name="Glavina T."/>
            <person name="Hawkins T."/>
            <person name="Richardson P."/>
            <person name="Lucas S."/>
            <person name="Kohara Y."/>
            <person name="Levine M."/>
            <person name="Satoh N."/>
            <person name="Rokhsar D.S."/>
        </authorList>
    </citation>
    <scope>NUCLEOTIDE SEQUENCE [LARGE SCALE GENOMIC DNA]</scope>
</reference>
<keyword evidence="8 10" id="KW-0333">Golgi apparatus</keyword>
<dbReference type="Ensembl" id="ENSCINT00000035423.1">
    <property type="protein sequence ID" value="ENSCINP00000031917.1"/>
    <property type="gene ID" value="ENSCING00000023741.1"/>
</dbReference>
<keyword evidence="9" id="KW-0472">Membrane</keyword>
<evidence type="ECO:0000256" key="9">
    <source>
        <dbReference type="ARBA" id="ARBA00023136"/>
    </source>
</evidence>
<name>H2XQI3_CIOIN</name>
<evidence type="ECO:0000256" key="5">
    <source>
        <dbReference type="ARBA" id="ARBA00022692"/>
    </source>
</evidence>
<comment type="subcellular location">
    <subcellularLocation>
        <location evidence="1 10">Golgi apparatus membrane</location>
        <topology evidence="1 10">Single-pass type II membrane protein</topology>
    </subcellularLocation>
</comment>
<keyword evidence="12" id="KW-1185">Reference proteome</keyword>
<dbReference type="GO" id="GO:0006493">
    <property type="term" value="P:protein O-linked glycosylation"/>
    <property type="evidence" value="ECO:0000318"/>
    <property type="project" value="GO_Central"/>
</dbReference>
<comment type="similarity">
    <text evidence="2 10">Belongs to the glycosyltransferase 31 family.</text>
</comment>
<keyword evidence="7" id="KW-1133">Transmembrane helix</keyword>
<evidence type="ECO:0000256" key="8">
    <source>
        <dbReference type="ARBA" id="ARBA00023034"/>
    </source>
</evidence>
<dbReference type="HOGENOM" id="CLU_036849_4_0_1"/>
<evidence type="ECO:0000256" key="10">
    <source>
        <dbReference type="RuleBase" id="RU363063"/>
    </source>
</evidence>
<sequence length="314" mass="36322">MNNLSEPRPRVEYNLTPWKVLEEIDKPINASKCSNMRRDKLHAPEWSFVIMVKSRASNFDRRAAIRATWGRLYFLNGVRIASVFVIGAVLDPVLQENIQFENDEHGDILQFEGPDDYKNMPIKVLTAMQWASANLPKDYIYASSDDDFVVNFVNIIDFIRKQVNLQMYNNRGSKTQQSVSAIRESLPIYCVYYLDRIKGPNRDNTSKWYTSVEEYPVERLPPYCGGGFYLMPVAMTADLYEMSRVTMVLSMDDVWVTGILRQKLQRGDENEYRFSDVLQYFGDVNSLLRVSVNVNYNMGLTFFRSNKSLLSAVV</sequence>
<evidence type="ECO:0000256" key="4">
    <source>
        <dbReference type="ARBA" id="ARBA00022679"/>
    </source>
</evidence>
<evidence type="ECO:0000313" key="12">
    <source>
        <dbReference type="Proteomes" id="UP000008144"/>
    </source>
</evidence>
<dbReference type="Pfam" id="PF01762">
    <property type="entry name" value="Galactosyl_T"/>
    <property type="match status" value="1"/>
</dbReference>
<dbReference type="PANTHER" id="PTHR11214">
    <property type="entry name" value="BETA-1,3-N-ACETYLGLUCOSAMINYLTRANSFERASE"/>
    <property type="match status" value="1"/>
</dbReference>
<dbReference type="AlphaFoldDB" id="H2XQI3"/>
<dbReference type="GeneTree" id="ENSGT00940000163442"/>
<dbReference type="EC" id="2.4.1.-" evidence="10"/>
<reference evidence="11" key="2">
    <citation type="submission" date="2025-08" db="UniProtKB">
        <authorList>
            <consortium name="Ensembl"/>
        </authorList>
    </citation>
    <scope>IDENTIFICATION</scope>
</reference>
<dbReference type="InParanoid" id="H2XQI3"/>
<dbReference type="FunFam" id="3.90.550.50:FF:000064">
    <property type="entry name" value="Hexosyltransferase"/>
    <property type="match status" value="1"/>
</dbReference>
<proteinExistence type="inferred from homology"/>
<dbReference type="GO" id="GO:0016758">
    <property type="term" value="F:hexosyltransferase activity"/>
    <property type="evidence" value="ECO:0007669"/>
    <property type="project" value="InterPro"/>
</dbReference>
<dbReference type="GO" id="GO:0000139">
    <property type="term" value="C:Golgi membrane"/>
    <property type="evidence" value="ECO:0000318"/>
    <property type="project" value="GO_Central"/>
</dbReference>
<evidence type="ECO:0000256" key="3">
    <source>
        <dbReference type="ARBA" id="ARBA00022676"/>
    </source>
</evidence>
<keyword evidence="3 10" id="KW-0328">Glycosyltransferase</keyword>
<evidence type="ECO:0000256" key="7">
    <source>
        <dbReference type="ARBA" id="ARBA00022989"/>
    </source>
</evidence>
<accession>H2XQI3</accession>
<dbReference type="InterPro" id="IPR002659">
    <property type="entry name" value="Glyco_trans_31"/>
</dbReference>
<keyword evidence="4" id="KW-0808">Transferase</keyword>
<organism evidence="11 12">
    <name type="scientific">Ciona intestinalis</name>
    <name type="common">Transparent sea squirt</name>
    <name type="synonym">Ascidia intestinalis</name>
    <dbReference type="NCBI Taxonomy" id="7719"/>
    <lineage>
        <taxon>Eukaryota</taxon>
        <taxon>Metazoa</taxon>
        <taxon>Chordata</taxon>
        <taxon>Tunicata</taxon>
        <taxon>Ascidiacea</taxon>
        <taxon>Phlebobranchia</taxon>
        <taxon>Cionidae</taxon>
        <taxon>Ciona</taxon>
    </lineage>
</organism>
<evidence type="ECO:0000256" key="1">
    <source>
        <dbReference type="ARBA" id="ARBA00004323"/>
    </source>
</evidence>
<reference evidence="11" key="3">
    <citation type="submission" date="2025-09" db="UniProtKB">
        <authorList>
            <consortium name="Ensembl"/>
        </authorList>
    </citation>
    <scope>IDENTIFICATION</scope>
</reference>
<dbReference type="Proteomes" id="UP000008144">
    <property type="component" value="Unassembled WGS sequence"/>
</dbReference>
<keyword evidence="6" id="KW-0735">Signal-anchor</keyword>
<dbReference type="Gene3D" id="3.90.550.50">
    <property type="match status" value="1"/>
</dbReference>
<dbReference type="OMA" id="NDICHTS"/>
<dbReference type="GO" id="GO:0016757">
    <property type="term" value="F:glycosyltransferase activity"/>
    <property type="evidence" value="ECO:0000318"/>
    <property type="project" value="GO_Central"/>
</dbReference>
<evidence type="ECO:0000256" key="6">
    <source>
        <dbReference type="ARBA" id="ARBA00022968"/>
    </source>
</evidence>
<evidence type="ECO:0000256" key="2">
    <source>
        <dbReference type="ARBA" id="ARBA00008661"/>
    </source>
</evidence>
<dbReference type="PANTHER" id="PTHR11214:SF283">
    <property type="entry name" value="N-ACETYLLACTOSAMINIDE BETA-1,3-N-ACETYLGLUCOSAMINYLTRANSFERASE 4-LIKE"/>
    <property type="match status" value="1"/>
</dbReference>
<protein>
    <recommendedName>
        <fullName evidence="10">Hexosyltransferase</fullName>
        <ecNumber evidence="10">2.4.1.-</ecNumber>
    </recommendedName>
</protein>
<keyword evidence="5" id="KW-0812">Transmembrane</keyword>
<evidence type="ECO:0000313" key="11">
    <source>
        <dbReference type="Ensembl" id="ENSCINP00000031917.1"/>
    </source>
</evidence>